<evidence type="ECO:0000256" key="7">
    <source>
        <dbReference type="PIRNR" id="PIRNR000124"/>
    </source>
</evidence>
<dbReference type="PIRSF" id="PIRSF500134">
    <property type="entry name" value="UDPglc_DH_bac"/>
    <property type="match status" value="1"/>
</dbReference>
<dbReference type="InterPro" id="IPR036291">
    <property type="entry name" value="NAD(P)-bd_dom_sf"/>
</dbReference>
<evidence type="ECO:0000256" key="10">
    <source>
        <dbReference type="PIRSR" id="PIRSR500134-3"/>
    </source>
</evidence>
<dbReference type="PIRSF" id="PIRSF000124">
    <property type="entry name" value="UDPglc_GDPman_dh"/>
    <property type="match status" value="1"/>
</dbReference>
<name>A0A5C4SZF7_9BACL</name>
<accession>A0A5C4SZF7</accession>
<keyword evidence="13" id="KW-1185">Reference proteome</keyword>
<evidence type="ECO:0000256" key="5">
    <source>
        <dbReference type="ARBA" id="ARBA00023027"/>
    </source>
</evidence>
<dbReference type="GO" id="GO:0006065">
    <property type="term" value="P:UDP-glucuronate biosynthetic process"/>
    <property type="evidence" value="ECO:0007669"/>
    <property type="project" value="UniProtKB-UniPathway"/>
</dbReference>
<dbReference type="EC" id="1.1.1.22" evidence="3 7"/>
<dbReference type="EMBL" id="VDCQ01000070">
    <property type="protein sequence ID" value="TNJ61885.1"/>
    <property type="molecule type" value="Genomic_DNA"/>
</dbReference>
<organism evidence="12 13">
    <name type="scientific">Paenibacillus hemerocallicola</name>
    <dbReference type="NCBI Taxonomy" id="1172614"/>
    <lineage>
        <taxon>Bacteria</taxon>
        <taxon>Bacillati</taxon>
        <taxon>Bacillota</taxon>
        <taxon>Bacilli</taxon>
        <taxon>Bacillales</taxon>
        <taxon>Paenibacillaceae</taxon>
        <taxon>Paenibacillus</taxon>
    </lineage>
</organism>
<dbReference type="PANTHER" id="PTHR43750">
    <property type="entry name" value="UDP-GLUCOSE 6-DEHYDROGENASE TUAD"/>
    <property type="match status" value="1"/>
</dbReference>
<comment type="catalytic activity">
    <reaction evidence="6 7">
        <text>UDP-alpha-D-glucose + 2 NAD(+) + H2O = UDP-alpha-D-glucuronate + 2 NADH + 3 H(+)</text>
        <dbReference type="Rhea" id="RHEA:23596"/>
        <dbReference type="ChEBI" id="CHEBI:15377"/>
        <dbReference type="ChEBI" id="CHEBI:15378"/>
        <dbReference type="ChEBI" id="CHEBI:57540"/>
        <dbReference type="ChEBI" id="CHEBI:57945"/>
        <dbReference type="ChEBI" id="CHEBI:58052"/>
        <dbReference type="ChEBI" id="CHEBI:58885"/>
        <dbReference type="EC" id="1.1.1.22"/>
    </reaction>
</comment>
<comment type="pathway">
    <text evidence="1">Nucleotide-sugar biosynthesis; UDP-alpha-D-glucuronate biosynthesis; UDP-alpha-D-glucuronate from UDP-alpha-D-glucose: step 1/1.</text>
</comment>
<dbReference type="InterPro" id="IPR001732">
    <property type="entry name" value="UDP-Glc/GDP-Man_DH_N"/>
</dbReference>
<evidence type="ECO:0000256" key="4">
    <source>
        <dbReference type="ARBA" id="ARBA00023002"/>
    </source>
</evidence>
<dbReference type="UniPathway" id="UPA00038">
    <property type="reaction ID" value="UER00491"/>
</dbReference>
<keyword evidence="5 7" id="KW-0520">NAD</keyword>
<dbReference type="AlphaFoldDB" id="A0A5C4SZF7"/>
<dbReference type="InterPro" id="IPR014026">
    <property type="entry name" value="UDP-Glc/GDP-Man_DH_dimer"/>
</dbReference>
<dbReference type="GO" id="GO:0000271">
    <property type="term" value="P:polysaccharide biosynthetic process"/>
    <property type="evidence" value="ECO:0007669"/>
    <property type="project" value="InterPro"/>
</dbReference>
<dbReference type="SUPFAM" id="SSF52413">
    <property type="entry name" value="UDP-glucose/GDP-mannose dehydrogenase C-terminal domain"/>
    <property type="match status" value="1"/>
</dbReference>
<dbReference type="GO" id="GO:0003979">
    <property type="term" value="F:UDP-glucose 6-dehydrogenase activity"/>
    <property type="evidence" value="ECO:0007669"/>
    <property type="project" value="UniProtKB-EC"/>
</dbReference>
<proteinExistence type="inferred from homology"/>
<feature type="binding site" evidence="10">
    <location>
        <position position="30"/>
    </location>
    <ligand>
        <name>NAD(+)</name>
        <dbReference type="ChEBI" id="CHEBI:57540"/>
    </ligand>
</feature>
<dbReference type="InterPro" id="IPR014027">
    <property type="entry name" value="UDP-Glc/GDP-Man_DH_C"/>
</dbReference>
<evidence type="ECO:0000256" key="1">
    <source>
        <dbReference type="ARBA" id="ARBA00004701"/>
    </source>
</evidence>
<evidence type="ECO:0000256" key="2">
    <source>
        <dbReference type="ARBA" id="ARBA00006601"/>
    </source>
</evidence>
<dbReference type="InterPro" id="IPR036220">
    <property type="entry name" value="UDP-Glc/GDP-Man_DH_C_sf"/>
</dbReference>
<gene>
    <name evidence="12" type="ORF">FE784_33485</name>
</gene>
<dbReference type="Gene3D" id="1.20.5.100">
    <property type="entry name" value="Cytochrome c1, transmembrane anchor, C-terminal"/>
    <property type="match status" value="1"/>
</dbReference>
<feature type="binding site" evidence="9">
    <location>
        <position position="322"/>
    </location>
    <ligand>
        <name>substrate</name>
    </ligand>
</feature>
<dbReference type="SUPFAM" id="SSF48179">
    <property type="entry name" value="6-phosphogluconate dehydrogenase C-terminal domain-like"/>
    <property type="match status" value="1"/>
</dbReference>
<feature type="binding site" evidence="9">
    <location>
        <position position="259"/>
    </location>
    <ligand>
        <name>substrate</name>
    </ligand>
</feature>
<dbReference type="Pfam" id="PF00984">
    <property type="entry name" value="UDPG_MGDP_dh"/>
    <property type="match status" value="1"/>
</dbReference>
<feature type="binding site" evidence="10">
    <location>
        <position position="329"/>
    </location>
    <ligand>
        <name>NAD(+)</name>
        <dbReference type="ChEBI" id="CHEBI:57540"/>
    </ligand>
</feature>
<dbReference type="InterPro" id="IPR028357">
    <property type="entry name" value="UDPglc_DH_bac"/>
</dbReference>
<reference evidence="12 13" key="1">
    <citation type="submission" date="2019-05" db="EMBL/GenBank/DDBJ databases">
        <title>We sequenced the genome of Paenibacillus hemerocallicola KCTC 33185 for further insight into its adaptation and study the phylogeny of Paenibacillus.</title>
        <authorList>
            <person name="Narsing Rao M.P."/>
        </authorList>
    </citation>
    <scope>NUCLEOTIDE SEQUENCE [LARGE SCALE GENOMIC DNA]</scope>
    <source>
        <strain evidence="12 13">KCTC 33185</strain>
    </source>
</reference>
<dbReference type="PANTHER" id="PTHR43750:SF3">
    <property type="entry name" value="UDP-GLUCOSE 6-DEHYDROGENASE TUAD"/>
    <property type="match status" value="1"/>
</dbReference>
<dbReference type="SMART" id="SM00984">
    <property type="entry name" value="UDPG_MGDP_dh_C"/>
    <property type="match status" value="1"/>
</dbReference>
<feature type="domain" description="UDP-glucose/GDP-mannose dehydrogenase C-terminal" evidence="11">
    <location>
        <begin position="315"/>
        <end position="413"/>
    </location>
</feature>
<dbReference type="InterPro" id="IPR008927">
    <property type="entry name" value="6-PGluconate_DH-like_C_sf"/>
</dbReference>
<feature type="binding site" evidence="10">
    <location>
        <position position="265"/>
    </location>
    <ligand>
        <name>NAD(+)</name>
        <dbReference type="ChEBI" id="CHEBI:57540"/>
    </ligand>
</feature>
<dbReference type="PROSITE" id="PS51257">
    <property type="entry name" value="PROKAR_LIPOPROTEIN"/>
    <property type="match status" value="1"/>
</dbReference>
<evidence type="ECO:0000256" key="6">
    <source>
        <dbReference type="ARBA" id="ARBA00047473"/>
    </source>
</evidence>
<evidence type="ECO:0000313" key="12">
    <source>
        <dbReference type="EMBL" id="TNJ61885.1"/>
    </source>
</evidence>
<dbReference type="GO" id="GO:0051287">
    <property type="term" value="F:NAD binding"/>
    <property type="evidence" value="ECO:0007669"/>
    <property type="project" value="InterPro"/>
</dbReference>
<feature type="binding site" evidence="10">
    <location>
        <position position="123"/>
    </location>
    <ligand>
        <name>NAD(+)</name>
        <dbReference type="ChEBI" id="CHEBI:57540"/>
    </ligand>
</feature>
<dbReference type="SUPFAM" id="SSF51735">
    <property type="entry name" value="NAD(P)-binding Rossmann-fold domains"/>
    <property type="match status" value="1"/>
</dbReference>
<evidence type="ECO:0000256" key="8">
    <source>
        <dbReference type="PIRSR" id="PIRSR500134-1"/>
    </source>
</evidence>
<dbReference type="RefSeq" id="WP_139606603.1">
    <property type="nucleotide sequence ID" value="NZ_VDCQ01000070.1"/>
</dbReference>
<evidence type="ECO:0000259" key="11">
    <source>
        <dbReference type="SMART" id="SM00984"/>
    </source>
</evidence>
<feature type="binding site" evidence="10">
    <location>
        <position position="35"/>
    </location>
    <ligand>
        <name>NAD(+)</name>
        <dbReference type="ChEBI" id="CHEBI:57540"/>
    </ligand>
</feature>
<keyword evidence="4 7" id="KW-0560">Oxidoreductase</keyword>
<feature type="binding site" evidence="9">
    <location>
        <begin position="251"/>
        <end position="255"/>
    </location>
    <ligand>
        <name>substrate</name>
    </ligand>
</feature>
<dbReference type="Gene3D" id="3.40.50.720">
    <property type="entry name" value="NAD(P)-binding Rossmann-like Domain"/>
    <property type="match status" value="2"/>
</dbReference>
<comment type="caution">
    <text evidence="12">The sequence shown here is derived from an EMBL/GenBank/DDBJ whole genome shotgun (WGS) entry which is preliminary data.</text>
</comment>
<dbReference type="NCBIfam" id="TIGR03026">
    <property type="entry name" value="NDP-sugDHase"/>
    <property type="match status" value="1"/>
</dbReference>
<sequence>MKITVIGSGYVGVVAGACLASLGHEVICADSDSEKIGLLASGKLPIFEEGLEPLLKKALADGRIRFTNELDWSIGQSDILYITVGTPSRSDGEADLTALWSVVNVNRIAHSARGRKLLVVKSTVPVGTCDSVEQLLRDHAARCRIVDVVHNPEFLRQGSAVPDFLRPDRIVVGCNTEEARLAMKELHAGIPASIQYCDRRSAELIKYASNAFLAMKISFVNMIANLSDKLDIDVDEVAEGIGSDRRIGPLFLQSGIGYGGSCFPKDMKALQTLGQSVGCELPLIDAAERVNAAQPHVILDKLKSALSTLRGARIALLGLAFKSMTDDIREAPSLVVSRLLAAEGAILNAYDPMVRRYPIREVAVHDDMYLAIRACDAIVLLTEWDEFRLLDWRKVRETVRAGLIVDGRNMLALDGMKAVAEAYGLTYLSVGRPAVVNVAIGPADPGTFNRLSARL</sequence>
<dbReference type="OrthoDB" id="9803238at2"/>
<evidence type="ECO:0000256" key="3">
    <source>
        <dbReference type="ARBA" id="ARBA00012954"/>
    </source>
</evidence>
<dbReference type="Proteomes" id="UP000307943">
    <property type="component" value="Unassembled WGS sequence"/>
</dbReference>
<evidence type="ECO:0000256" key="9">
    <source>
        <dbReference type="PIRSR" id="PIRSR500134-2"/>
    </source>
</evidence>
<feature type="binding site" evidence="9">
    <location>
        <position position="206"/>
    </location>
    <ligand>
        <name>substrate</name>
    </ligand>
</feature>
<protein>
    <recommendedName>
        <fullName evidence="3 7">UDP-glucose 6-dehydrogenase</fullName>
        <ecNumber evidence="3 7">1.1.1.22</ecNumber>
    </recommendedName>
</protein>
<feature type="binding site" evidence="10">
    <location>
        <position position="86"/>
    </location>
    <ligand>
        <name>NAD(+)</name>
        <dbReference type="ChEBI" id="CHEBI:57540"/>
    </ligand>
</feature>
<dbReference type="Pfam" id="PF03720">
    <property type="entry name" value="UDPG_MGDP_dh_C"/>
    <property type="match status" value="1"/>
</dbReference>
<dbReference type="InterPro" id="IPR017476">
    <property type="entry name" value="UDP-Glc/GDP-Man"/>
</dbReference>
<comment type="similarity">
    <text evidence="2 7">Belongs to the UDP-glucose/GDP-mannose dehydrogenase family.</text>
</comment>
<feature type="active site" description="Nucleophile" evidence="8">
    <location>
        <position position="262"/>
    </location>
</feature>
<dbReference type="Pfam" id="PF03721">
    <property type="entry name" value="UDPG_MGDP_dh_N"/>
    <property type="match status" value="1"/>
</dbReference>
<evidence type="ECO:0000313" key="13">
    <source>
        <dbReference type="Proteomes" id="UP000307943"/>
    </source>
</evidence>